<proteinExistence type="predicted"/>
<keyword evidence="3" id="KW-1185">Reference proteome</keyword>
<comment type="caution">
    <text evidence="2">The sequence shown here is derived from an EMBL/GenBank/DDBJ whole genome shotgun (WGS) entry which is preliminary data.</text>
</comment>
<evidence type="ECO:0000313" key="3">
    <source>
        <dbReference type="Proteomes" id="UP000526184"/>
    </source>
</evidence>
<name>A0A7Z0T6W1_9FUSO</name>
<dbReference type="AlphaFoldDB" id="A0A7Z0T6W1"/>
<dbReference type="OrthoDB" id="95211at2"/>
<sequence length="208" mass="23304">MKSIKKMLMISILALGFSTIANANFTFNGYSYGTEPVLTVNQEVNEKFGILKFTAKETKVSDNINSKIEKAVNEIVKDENTKANVFLTANNSRFMSILIVSAKTDTEKNITENSYKGMVFDSNTGKELKLSDLFADQYEDVLRPALNDRIRAFGIKASKKYADWDSVSSFYLEEDSLILIFNKGKATDAFDGVLFIPFLLPSLQTVLK</sequence>
<protein>
    <recommendedName>
        <fullName evidence="4">DUF3298 domain-containing protein</fullName>
    </recommendedName>
</protein>
<dbReference type="RefSeq" id="WP_067320668.1">
    <property type="nucleotide sequence ID" value="NZ_CBCRWS010000007.1"/>
</dbReference>
<dbReference type="Proteomes" id="UP000526184">
    <property type="component" value="Unassembled WGS sequence"/>
</dbReference>
<evidence type="ECO:0000256" key="1">
    <source>
        <dbReference type="SAM" id="SignalP"/>
    </source>
</evidence>
<organism evidence="2 3">
    <name type="scientific">Streptobacillus felis</name>
    <dbReference type="NCBI Taxonomy" id="1384509"/>
    <lineage>
        <taxon>Bacteria</taxon>
        <taxon>Fusobacteriati</taxon>
        <taxon>Fusobacteriota</taxon>
        <taxon>Fusobacteriia</taxon>
        <taxon>Fusobacteriales</taxon>
        <taxon>Leptotrichiaceae</taxon>
        <taxon>Streptobacillus</taxon>
    </lineage>
</organism>
<gene>
    <name evidence="2" type="ORF">HP397_02260</name>
</gene>
<accession>A0A7Z0T6W1</accession>
<reference evidence="2 3" key="1">
    <citation type="submission" date="2020-05" db="EMBL/GenBank/DDBJ databases">
        <title>Streptobacillus felis strain LHL191014123.</title>
        <authorList>
            <person name="Fawzy A."/>
            <person name="Rau J."/>
            <person name="Risse K."/>
            <person name="Schauerte N."/>
            <person name="Geiger C."/>
            <person name="Blom J."/>
            <person name="Imirzalioglu C."/>
            <person name="Falgenhauer J."/>
            <person name="Bach A."/>
            <person name="Herden C."/>
            <person name="Eisenberg T."/>
        </authorList>
    </citation>
    <scope>NUCLEOTIDE SEQUENCE [LARGE SCALE GENOMIC DNA]</scope>
    <source>
        <strain evidence="2 3">LHL191014123</strain>
    </source>
</reference>
<evidence type="ECO:0000313" key="2">
    <source>
        <dbReference type="EMBL" id="NYV27651.1"/>
    </source>
</evidence>
<evidence type="ECO:0008006" key="4">
    <source>
        <dbReference type="Google" id="ProtNLM"/>
    </source>
</evidence>
<feature type="chain" id="PRO_5030595189" description="DUF3298 domain-containing protein" evidence="1">
    <location>
        <begin position="24"/>
        <end position="208"/>
    </location>
</feature>
<keyword evidence="1" id="KW-0732">Signal</keyword>
<feature type="signal peptide" evidence="1">
    <location>
        <begin position="1"/>
        <end position="23"/>
    </location>
</feature>
<dbReference type="EMBL" id="JABMKT010000007">
    <property type="protein sequence ID" value="NYV27651.1"/>
    <property type="molecule type" value="Genomic_DNA"/>
</dbReference>